<name>M5P0A4_9BACI</name>
<reference evidence="8 9" key="1">
    <citation type="journal article" date="2013" name="Genome Announc.">
        <title>Draft Whole-Genome Sequence of Bacillus sonorensis Strain L12, a Source of Nonribosomal Lipopeptides.</title>
        <authorList>
            <person name="Adimpong D.B."/>
            <person name="Sorensen K.I."/>
            <person name="Nielsen D.S."/>
            <person name="Thorsen L."/>
            <person name="Rasmussen T.B."/>
            <person name="Derkx P.M."/>
            <person name="Jespersen L."/>
        </authorList>
    </citation>
    <scope>NUCLEOTIDE SEQUENCE [LARGE SCALE GENOMIC DNA]</scope>
    <source>
        <strain evidence="8 9">L12</strain>
    </source>
</reference>
<sequence>MAALTKKTYANPVLTGFHPDPSIIRVDEDYYMVNSTFQYFPAIVISHSKDLVNWKIIGHGITENDGLDLSGIKDSHGIWAPDISYHDGMFYIFATHRLNGPTVINGKKLIRRQIMMKSNRPEGPYSKPVFIDEGSGIDPSHFVDDDGRHYMLLSPGCTLFPLNDECTEIIGEPALIWEGTGRRAPEGPHLLRTNGYYYAILAEGGTGYSHSITTARSKQLYGPYEPCPYNPILTQSDPEAPIQRAGHGKLVKTQNGEWRAVYLCGRPNQGRFTTLGRETALDPVQWKDDGWFVINNLNGPSIVQTAPNLPETRWEEKTFDDFLDDSLDVQWQFVRNPDHSGWSLTEKPGFLRLWTGDADLHEIQAKNTIVRREKHHQYSAVLKLHFTPSEYGEQAGLTCYYSTNNYLKCCLIYEDRLKVKVMENRNGVQKTLGEKNAKEGPIYLKAVINKQARDFYYSYEEKHWYHAGGTKDASFLSDEGSRDEKGHTGTMVGIYANNGGSKKKLAADFDWFRYTPF</sequence>
<keyword evidence="2 6" id="KW-0378">Hydrolase</keyword>
<dbReference type="InterPro" id="IPR051795">
    <property type="entry name" value="Glycosyl_Hydrlase_43"/>
</dbReference>
<evidence type="ECO:0000313" key="9">
    <source>
        <dbReference type="Proteomes" id="UP000011907"/>
    </source>
</evidence>
<feature type="site" description="Important for catalytic activity, responsible for pKa modulation of the active site Glu and correct orientation of both the proton donor and substrate" evidence="5">
    <location>
        <position position="138"/>
    </location>
</feature>
<dbReference type="GeneID" id="92851995"/>
<dbReference type="Gene3D" id="2.60.120.200">
    <property type="match status" value="1"/>
</dbReference>
<gene>
    <name evidence="8" type="ORF">BSONL12_19746</name>
</gene>
<dbReference type="PATRIC" id="fig|1274524.3.peg.4271"/>
<comment type="caution">
    <text evidence="8">The sequence shown here is derived from an EMBL/GenBank/DDBJ whole genome shotgun (WGS) entry which is preliminary data.</text>
</comment>
<dbReference type="PANTHER" id="PTHR42812:SF12">
    <property type="entry name" value="BETA-XYLOSIDASE-RELATED"/>
    <property type="match status" value="1"/>
</dbReference>
<dbReference type="InterPro" id="IPR013320">
    <property type="entry name" value="ConA-like_dom_sf"/>
</dbReference>
<dbReference type="GO" id="GO:0004553">
    <property type="term" value="F:hydrolase activity, hydrolyzing O-glycosyl compounds"/>
    <property type="evidence" value="ECO:0007669"/>
    <property type="project" value="InterPro"/>
</dbReference>
<dbReference type="InterPro" id="IPR006710">
    <property type="entry name" value="Glyco_hydro_43"/>
</dbReference>
<proteinExistence type="inferred from homology"/>
<dbReference type="SUPFAM" id="SSF75005">
    <property type="entry name" value="Arabinanase/levansucrase/invertase"/>
    <property type="match status" value="1"/>
</dbReference>
<organism evidence="8 9">
    <name type="scientific">Bacillus sonorensis L12</name>
    <dbReference type="NCBI Taxonomy" id="1274524"/>
    <lineage>
        <taxon>Bacteria</taxon>
        <taxon>Bacillati</taxon>
        <taxon>Bacillota</taxon>
        <taxon>Bacilli</taxon>
        <taxon>Bacillales</taxon>
        <taxon>Bacillaceae</taxon>
        <taxon>Bacillus</taxon>
    </lineage>
</organism>
<feature type="domain" description="Beta-xylosidase C-terminal Concanavalin A-like" evidence="7">
    <location>
        <begin position="320"/>
        <end position="515"/>
    </location>
</feature>
<evidence type="ECO:0000256" key="6">
    <source>
        <dbReference type="RuleBase" id="RU361187"/>
    </source>
</evidence>
<dbReference type="PANTHER" id="PTHR42812">
    <property type="entry name" value="BETA-XYLOSIDASE"/>
    <property type="match status" value="1"/>
</dbReference>
<dbReference type="OrthoDB" id="9801455at2"/>
<dbReference type="Gene3D" id="2.115.10.20">
    <property type="entry name" value="Glycosyl hydrolase domain, family 43"/>
    <property type="match status" value="1"/>
</dbReference>
<dbReference type="CDD" id="cd08989">
    <property type="entry name" value="GH43_XYL-like"/>
    <property type="match status" value="1"/>
</dbReference>
<dbReference type="InterPro" id="IPR041542">
    <property type="entry name" value="GH43_C2"/>
</dbReference>
<protein>
    <submittedName>
        <fullName evidence="8">Beta-xylosidase XynB</fullName>
    </submittedName>
</protein>
<evidence type="ECO:0000259" key="7">
    <source>
        <dbReference type="Pfam" id="PF17851"/>
    </source>
</evidence>
<feature type="active site" description="Proton donor" evidence="4">
    <location>
        <position position="186"/>
    </location>
</feature>
<dbReference type="GO" id="GO:0005975">
    <property type="term" value="P:carbohydrate metabolic process"/>
    <property type="evidence" value="ECO:0007669"/>
    <property type="project" value="InterPro"/>
</dbReference>
<evidence type="ECO:0000256" key="1">
    <source>
        <dbReference type="ARBA" id="ARBA00009865"/>
    </source>
</evidence>
<dbReference type="Proteomes" id="UP000011907">
    <property type="component" value="Unassembled WGS sequence"/>
</dbReference>
<evidence type="ECO:0000256" key="4">
    <source>
        <dbReference type="PIRSR" id="PIRSR606710-1"/>
    </source>
</evidence>
<dbReference type="AlphaFoldDB" id="M5P0A4"/>
<comment type="similarity">
    <text evidence="1 6">Belongs to the glycosyl hydrolase 43 family.</text>
</comment>
<dbReference type="InterPro" id="IPR023296">
    <property type="entry name" value="Glyco_hydro_beta-prop_sf"/>
</dbReference>
<feature type="active site" description="Proton acceptor" evidence="4">
    <location>
        <position position="20"/>
    </location>
</feature>
<dbReference type="Pfam" id="PF17851">
    <property type="entry name" value="GH43_C2"/>
    <property type="match status" value="1"/>
</dbReference>
<dbReference type="SUPFAM" id="SSF49899">
    <property type="entry name" value="Concanavalin A-like lectins/glucanases"/>
    <property type="match status" value="1"/>
</dbReference>
<dbReference type="STRING" id="1274524.BSONL12_19746"/>
<dbReference type="RefSeq" id="WP_006639881.1">
    <property type="nucleotide sequence ID" value="NZ_AOFM01000012.1"/>
</dbReference>
<accession>M5P0A4</accession>
<keyword evidence="3 6" id="KW-0326">Glycosidase</keyword>
<dbReference type="eggNOG" id="COG3507">
    <property type="taxonomic scope" value="Bacteria"/>
</dbReference>
<evidence type="ECO:0000256" key="3">
    <source>
        <dbReference type="ARBA" id="ARBA00023295"/>
    </source>
</evidence>
<evidence type="ECO:0000313" key="8">
    <source>
        <dbReference type="EMBL" id="EME72879.1"/>
    </source>
</evidence>
<evidence type="ECO:0000256" key="2">
    <source>
        <dbReference type="ARBA" id="ARBA00022801"/>
    </source>
</evidence>
<evidence type="ECO:0000256" key="5">
    <source>
        <dbReference type="PIRSR" id="PIRSR606710-2"/>
    </source>
</evidence>
<dbReference type="EMBL" id="AOFM01000012">
    <property type="protein sequence ID" value="EME72879.1"/>
    <property type="molecule type" value="Genomic_DNA"/>
</dbReference>
<dbReference type="Pfam" id="PF04616">
    <property type="entry name" value="Glyco_hydro_43"/>
    <property type="match status" value="1"/>
</dbReference>